<keyword evidence="2" id="KW-1185">Reference proteome</keyword>
<dbReference type="Proteomes" id="UP000252172">
    <property type="component" value="Unassembled WGS sequence"/>
</dbReference>
<organism evidence="1 2">
    <name type="scientific">Chryseobacterium lacus</name>
    <dbReference type="NCBI Taxonomy" id="2058346"/>
    <lineage>
        <taxon>Bacteria</taxon>
        <taxon>Pseudomonadati</taxon>
        <taxon>Bacteroidota</taxon>
        <taxon>Flavobacteriia</taxon>
        <taxon>Flavobacteriales</taxon>
        <taxon>Weeksellaceae</taxon>
        <taxon>Chryseobacterium group</taxon>
        <taxon>Chryseobacterium</taxon>
    </lineage>
</organism>
<dbReference type="OrthoDB" id="821958at2"/>
<evidence type="ECO:0000313" key="1">
    <source>
        <dbReference type="EMBL" id="RCU43056.1"/>
    </source>
</evidence>
<dbReference type="RefSeq" id="WP_114303643.1">
    <property type="nucleotide sequence ID" value="NZ_QPIE01000004.1"/>
</dbReference>
<evidence type="ECO:0000313" key="2">
    <source>
        <dbReference type="Proteomes" id="UP000252172"/>
    </source>
</evidence>
<comment type="caution">
    <text evidence="1">The sequence shown here is derived from an EMBL/GenBank/DDBJ whole genome shotgun (WGS) entry which is preliminary data.</text>
</comment>
<proteinExistence type="predicted"/>
<dbReference type="AlphaFoldDB" id="A0A368MYG0"/>
<reference evidence="1 2" key="1">
    <citation type="submission" date="2018-07" db="EMBL/GenBank/DDBJ databases">
        <title>Chryseobacterium lacus sp. nov., isolated from lake water.</title>
        <authorList>
            <person name="Li C.-M."/>
        </authorList>
    </citation>
    <scope>NUCLEOTIDE SEQUENCE [LARGE SCALE GENOMIC DNA]</scope>
    <source>
        <strain evidence="1 2">YLOS41</strain>
    </source>
</reference>
<gene>
    <name evidence="1" type="ORF">DQ356_06390</name>
</gene>
<dbReference type="InterPro" id="IPR046233">
    <property type="entry name" value="DUF6266"/>
</dbReference>
<accession>A0A368MYG0</accession>
<name>A0A368MYG0_9FLAO</name>
<protein>
    <submittedName>
        <fullName evidence="1">Uncharacterized protein</fullName>
    </submittedName>
</protein>
<dbReference type="Pfam" id="PF19781">
    <property type="entry name" value="DUF6266"/>
    <property type="match status" value="1"/>
</dbReference>
<sequence length="213" mass="22673">MGKLQKGILGGFSGTVGTVVGSNWRGKDIIRSRPKSSGKAPTEAQLLQRLKFKLVIGFVTPLQSIQRQFFAGNSGVKSRMNKAVSYHIREAVEVLNGEPFLMYSKVLITKGDLADPQNAVVTAAAGGQLNYSWDDNSGQANAAADDVFCTVVFCEELGTFALYDSSVTRADALAAQSVPGTMTGKPVQVYCYFRNSVGGSASNSAYLGETVIL</sequence>
<dbReference type="EMBL" id="QPIE01000004">
    <property type="protein sequence ID" value="RCU43056.1"/>
    <property type="molecule type" value="Genomic_DNA"/>
</dbReference>